<gene>
    <name evidence="2" type="ORF">BBD42_08265</name>
</gene>
<accession>A0A1B2DFF2</accession>
<feature type="signal peptide" evidence="1">
    <location>
        <begin position="1"/>
        <end position="27"/>
    </location>
</feature>
<evidence type="ECO:0000313" key="2">
    <source>
        <dbReference type="EMBL" id="ANY66454.1"/>
    </source>
</evidence>
<evidence type="ECO:0008006" key="3">
    <source>
        <dbReference type="Google" id="ProtNLM"/>
    </source>
</evidence>
<sequence>MKNRLHKVAMLFIAAALIIVAGCSASASPKESLEKATQKMAEVTSYDSTMSFGIDELTVPDELLQEDGAGAQYVIGLLKGAKVNVKAVYQKEPLRTDMEMDITAAGISIKIPMIMTDKKMFVKIPALPMLMLPEQYTDKFVEIDLEELAKQAETGAMLDTAAQQKLGQEVSGIILKHFDEKTYFSSLKKEDAALPEGVEADQVVRFQINEGNYQQAVETIVNQVLPELIDTLTKNEDFMKMIESTNEDVTKLKADFEANKQETLDQLKTNLKVNDFSIVGAIKDGYLSQQTAKINLDFTDESGGIVKVGGSLTAEYHNINKAPKFLYEIPTDAVKMDELMSGMGLGM</sequence>
<proteinExistence type="predicted"/>
<reference evidence="2" key="1">
    <citation type="submission" date="2016-08" db="EMBL/GenBank/DDBJ databases">
        <title>Complete Genome Seqeunce of Paenibacillus sp. BIHB 4019 from tea rhizoplane.</title>
        <authorList>
            <person name="Thakur R."/>
            <person name="Swarnkar M.K."/>
            <person name="Gulati A."/>
        </authorList>
    </citation>
    <scope>NUCLEOTIDE SEQUENCE [LARGE SCALE GENOMIC DNA]</scope>
    <source>
        <strain evidence="2">BIHB4019</strain>
    </source>
</reference>
<dbReference type="PROSITE" id="PS51257">
    <property type="entry name" value="PROKAR_LIPOPROTEIN"/>
    <property type="match status" value="1"/>
</dbReference>
<evidence type="ECO:0000256" key="1">
    <source>
        <dbReference type="SAM" id="SignalP"/>
    </source>
</evidence>
<dbReference type="EMBL" id="CP016808">
    <property type="protein sequence ID" value="ANY66454.1"/>
    <property type="molecule type" value="Genomic_DNA"/>
</dbReference>
<organism evidence="2">
    <name type="scientific">Paenibacillus sp. BIHB 4019</name>
    <dbReference type="NCBI Taxonomy" id="1870819"/>
    <lineage>
        <taxon>Bacteria</taxon>
        <taxon>Bacillati</taxon>
        <taxon>Bacillota</taxon>
        <taxon>Bacilli</taxon>
        <taxon>Bacillales</taxon>
        <taxon>Paenibacillaceae</taxon>
        <taxon>Paenibacillus</taxon>
    </lineage>
</organism>
<name>A0A1B2DFF2_9BACL</name>
<dbReference type="RefSeq" id="WP_099517786.1">
    <property type="nucleotide sequence ID" value="NZ_CP016808.1"/>
</dbReference>
<protein>
    <recommendedName>
        <fullName evidence="3">Lipoprotein</fullName>
    </recommendedName>
</protein>
<keyword evidence="1" id="KW-0732">Signal</keyword>
<dbReference type="AlphaFoldDB" id="A0A1B2DFF2"/>
<dbReference type="Gene3D" id="2.50.20.20">
    <property type="match status" value="1"/>
</dbReference>
<feature type="chain" id="PRO_5008534791" description="Lipoprotein" evidence="1">
    <location>
        <begin position="28"/>
        <end position="347"/>
    </location>
</feature>